<dbReference type="SMART" id="SM00575">
    <property type="entry name" value="ZnF_PMZ"/>
    <property type="match status" value="1"/>
</dbReference>
<reference evidence="8" key="1">
    <citation type="submission" date="2020-12" db="EMBL/GenBank/DDBJ databases">
        <title>WGS assembly of Carya illinoinensis cv. Pawnee.</title>
        <authorList>
            <person name="Platts A."/>
            <person name="Shu S."/>
            <person name="Wright S."/>
            <person name="Barry K."/>
            <person name="Edger P."/>
            <person name="Pires J.C."/>
            <person name="Schmutz J."/>
        </authorList>
    </citation>
    <scope>NUCLEOTIDE SEQUENCE</scope>
    <source>
        <tissue evidence="8">Leaf</tissue>
    </source>
</reference>
<sequence>MNTSRDHVEILDSSNSSADEVEIIEEKGEVDVNGNISEEGNIMSSSYVEPYVGLEFDDIENALSCYKAFSRQTGFSIQTNHTRLSAIDKSLIGVDYVCSREGFRRYNLKLKERARPEAPETKCGKWVVSKFVLQHNHELLTPRSTSLLRGHRRSGIPTRKIMSVLSKEHGGDYNIGCIPKDIQNYLGNGRKQLLEEGDAQKLYEYNLESELDGYGLMENCFWADDVVTFDATYLTNRYKMPFVPFTGVNHHHQSTAESYTWLLKTWLEAMLGHAPSTIITDDDKSMAKAIMELLPNTTHKLCLWHLLQKLPEHLAHVYNKYPQFKYDFNHCIHDTLTIEEFELEWTEMLLKYKLEENSWLQTIYVKREKWVPAYLRSIFCAGMSTTQRSESMNNEFVHQYEKALNARYLSEKLKDVKTKTSRPIMKTCLSIEEALANLYTRKSFLIFQEELFSSQRFKSHKAREQDERKIYLVAIPGREKPAYEVTLENDKNVVSCTCLKFEFIGFLCRHILHILTRKNCLDLVLQSYVLERWTVNAKSRMVQGICVDEGPLETIPIAFDKKHRLMRQFYIVAEMGSLSMNKYEHVSRGVETIHQELLLMSDDDGGGGNTEGHAIQRQTISNFSLQDPPIIVSKGRPKTLQQKNPKENVPTKKRRCSICKQEGHVRTKCPTQRYLQ</sequence>
<dbReference type="EMBL" id="CM031812">
    <property type="protein sequence ID" value="KAG6657965.1"/>
    <property type="molecule type" value="Genomic_DNA"/>
</dbReference>
<comment type="subcellular location">
    <subcellularLocation>
        <location evidence="6">Nucleus</location>
    </subcellularLocation>
</comment>
<dbReference type="InterPro" id="IPR031052">
    <property type="entry name" value="FHY3/FAR1"/>
</dbReference>
<comment type="function">
    <text evidence="6">Putative transcription activator involved in regulating light control of development.</text>
</comment>
<protein>
    <recommendedName>
        <fullName evidence="6">Protein FAR1-RELATED SEQUENCE</fullName>
    </recommendedName>
</protein>
<gene>
    <name evidence="8" type="ORF">CIPAW_04G126600</name>
</gene>
<keyword evidence="6" id="KW-0539">Nucleus</keyword>
<evidence type="ECO:0000256" key="4">
    <source>
        <dbReference type="ARBA" id="ARBA00022833"/>
    </source>
</evidence>
<accession>A0A8T1QU65</accession>
<dbReference type="AlphaFoldDB" id="A0A8T1QU65"/>
<dbReference type="InterPro" id="IPR007527">
    <property type="entry name" value="Znf_SWIM"/>
</dbReference>
<evidence type="ECO:0000259" key="7">
    <source>
        <dbReference type="PROSITE" id="PS50966"/>
    </source>
</evidence>
<keyword evidence="9" id="KW-1185">Reference proteome</keyword>
<dbReference type="Pfam" id="PF04434">
    <property type="entry name" value="SWIM"/>
    <property type="match status" value="1"/>
</dbReference>
<dbReference type="GO" id="GO:0006355">
    <property type="term" value="P:regulation of DNA-templated transcription"/>
    <property type="evidence" value="ECO:0007669"/>
    <property type="project" value="UniProtKB-UniRule"/>
</dbReference>
<organism evidence="8 9">
    <name type="scientific">Carya illinoinensis</name>
    <name type="common">Pecan</name>
    <dbReference type="NCBI Taxonomy" id="32201"/>
    <lineage>
        <taxon>Eukaryota</taxon>
        <taxon>Viridiplantae</taxon>
        <taxon>Streptophyta</taxon>
        <taxon>Embryophyta</taxon>
        <taxon>Tracheophyta</taxon>
        <taxon>Spermatophyta</taxon>
        <taxon>Magnoliopsida</taxon>
        <taxon>eudicotyledons</taxon>
        <taxon>Gunneridae</taxon>
        <taxon>Pentapetalae</taxon>
        <taxon>rosids</taxon>
        <taxon>fabids</taxon>
        <taxon>Fagales</taxon>
        <taxon>Juglandaceae</taxon>
        <taxon>Carya</taxon>
    </lineage>
</organism>
<dbReference type="Proteomes" id="UP000811609">
    <property type="component" value="Chromosome 4"/>
</dbReference>
<keyword evidence="2 6" id="KW-0479">Metal-binding</keyword>
<dbReference type="PROSITE" id="PS50966">
    <property type="entry name" value="ZF_SWIM"/>
    <property type="match status" value="1"/>
</dbReference>
<dbReference type="Pfam" id="PF03101">
    <property type="entry name" value="FAR1"/>
    <property type="match status" value="1"/>
</dbReference>
<keyword evidence="3 5" id="KW-0863">Zinc-finger</keyword>
<dbReference type="InterPro" id="IPR006564">
    <property type="entry name" value="Znf_PMZ"/>
</dbReference>
<dbReference type="InterPro" id="IPR004330">
    <property type="entry name" value="FAR1_DNA_bnd_dom"/>
</dbReference>
<evidence type="ECO:0000256" key="2">
    <source>
        <dbReference type="ARBA" id="ARBA00022723"/>
    </source>
</evidence>
<dbReference type="GO" id="GO:0008270">
    <property type="term" value="F:zinc ion binding"/>
    <property type="evidence" value="ECO:0007669"/>
    <property type="project" value="UniProtKB-UniRule"/>
</dbReference>
<comment type="similarity">
    <text evidence="1 6">Belongs to the FHY3/FAR1 family.</text>
</comment>
<proteinExistence type="inferred from homology"/>
<evidence type="ECO:0000313" key="9">
    <source>
        <dbReference type="Proteomes" id="UP000811609"/>
    </source>
</evidence>
<comment type="caution">
    <text evidence="8">The sequence shown here is derived from an EMBL/GenBank/DDBJ whole genome shotgun (WGS) entry which is preliminary data.</text>
</comment>
<dbReference type="Pfam" id="PF10551">
    <property type="entry name" value="MULE"/>
    <property type="match status" value="1"/>
</dbReference>
<evidence type="ECO:0000313" key="8">
    <source>
        <dbReference type="EMBL" id="KAG6657965.1"/>
    </source>
</evidence>
<evidence type="ECO:0000256" key="3">
    <source>
        <dbReference type="ARBA" id="ARBA00022771"/>
    </source>
</evidence>
<feature type="domain" description="SWIM-type" evidence="7">
    <location>
        <begin position="483"/>
        <end position="519"/>
    </location>
</feature>
<dbReference type="PANTHER" id="PTHR31669">
    <property type="entry name" value="PROTEIN FAR1-RELATED SEQUENCE 10-RELATED"/>
    <property type="match status" value="1"/>
</dbReference>
<evidence type="ECO:0000256" key="6">
    <source>
        <dbReference type="RuleBase" id="RU367018"/>
    </source>
</evidence>
<evidence type="ECO:0000256" key="5">
    <source>
        <dbReference type="PROSITE-ProRule" id="PRU00325"/>
    </source>
</evidence>
<dbReference type="InterPro" id="IPR018289">
    <property type="entry name" value="MULE_transposase_dom"/>
</dbReference>
<name>A0A8T1QU65_CARIL</name>
<keyword evidence="4 6" id="KW-0862">Zinc</keyword>
<dbReference type="GO" id="GO:0005634">
    <property type="term" value="C:nucleus"/>
    <property type="evidence" value="ECO:0007669"/>
    <property type="project" value="UniProtKB-SubCell"/>
</dbReference>
<evidence type="ECO:0000256" key="1">
    <source>
        <dbReference type="ARBA" id="ARBA00005889"/>
    </source>
</evidence>
<dbReference type="PANTHER" id="PTHR31669:SF293">
    <property type="entry name" value="PROTEIN FAR1-RELATED SEQUENCE"/>
    <property type="match status" value="1"/>
</dbReference>